<evidence type="ECO:0000313" key="3">
    <source>
        <dbReference type="Proteomes" id="UP000016630"/>
    </source>
</evidence>
<name>A0A0E2LMB6_PORGN</name>
<evidence type="ECO:0008006" key="4">
    <source>
        <dbReference type="Google" id="ProtNLM"/>
    </source>
</evidence>
<dbReference type="Proteomes" id="UP000016630">
    <property type="component" value="Unassembled WGS sequence"/>
</dbReference>
<keyword evidence="1" id="KW-0472">Membrane</keyword>
<feature type="transmembrane region" description="Helical" evidence="1">
    <location>
        <begin position="81"/>
        <end position="100"/>
    </location>
</feature>
<gene>
    <name evidence="2" type="ORF">HMPREF1555_02168</name>
</gene>
<organism evidence="2 3">
    <name type="scientific">Porphyromonas gingivalis F0570</name>
    <dbReference type="NCBI Taxonomy" id="1227271"/>
    <lineage>
        <taxon>Bacteria</taxon>
        <taxon>Pseudomonadati</taxon>
        <taxon>Bacteroidota</taxon>
        <taxon>Bacteroidia</taxon>
        <taxon>Bacteroidales</taxon>
        <taxon>Porphyromonadaceae</taxon>
        <taxon>Porphyromonas</taxon>
    </lineage>
</organism>
<protein>
    <recommendedName>
        <fullName evidence="4">B box-type domain-containing protein</fullName>
    </recommendedName>
</protein>
<dbReference type="PATRIC" id="fig|1227271.3.peg.1906"/>
<proteinExistence type="predicted"/>
<dbReference type="AlphaFoldDB" id="A0A0E2LMB6"/>
<reference evidence="2 3" key="1">
    <citation type="submission" date="2013-06" db="EMBL/GenBank/DDBJ databases">
        <authorList>
            <person name="Weinstock G."/>
            <person name="Sodergren E."/>
            <person name="Lobos E.A."/>
            <person name="Fulton L."/>
            <person name="Fulton R."/>
            <person name="Courtney L."/>
            <person name="Fronick C."/>
            <person name="O'Laughlin M."/>
            <person name="Godfrey J."/>
            <person name="Wilson R.M."/>
            <person name="Miner T."/>
            <person name="Farmer C."/>
            <person name="Delehaunty K."/>
            <person name="Cordes M."/>
            <person name="Minx P."/>
            <person name="Tomlinson C."/>
            <person name="Chen J."/>
            <person name="Wollam A."/>
            <person name="Pepin K.H."/>
            <person name="Bhonagiri V."/>
            <person name="Zhang X."/>
            <person name="Warren W."/>
            <person name="Mitreva M."/>
            <person name="Mardis E.R."/>
            <person name="Wilson R.K."/>
        </authorList>
    </citation>
    <scope>NUCLEOTIDE SEQUENCE [LARGE SCALE GENOMIC DNA]</scope>
    <source>
        <strain evidence="2 3">F0570</strain>
    </source>
</reference>
<feature type="transmembrane region" description="Helical" evidence="1">
    <location>
        <begin position="51"/>
        <end position="69"/>
    </location>
</feature>
<keyword evidence="1" id="KW-1133">Transmembrane helix</keyword>
<evidence type="ECO:0000313" key="2">
    <source>
        <dbReference type="EMBL" id="ERJ63894.1"/>
    </source>
</evidence>
<feature type="transmembrane region" description="Helical" evidence="1">
    <location>
        <begin position="112"/>
        <end position="140"/>
    </location>
</feature>
<comment type="caution">
    <text evidence="2">The sequence shown here is derived from an EMBL/GenBank/DDBJ whole genome shotgun (WGS) entry which is preliminary data.</text>
</comment>
<evidence type="ECO:0000256" key="1">
    <source>
        <dbReference type="SAM" id="Phobius"/>
    </source>
</evidence>
<sequence length="147" mass="17132">MNCFNHTQEPAVAQCTDCGKGLCPECAERYQPILCTSCFQKRKRSEIWRSIFSLLFLITLFVIGFKLNFLATKGFEDMRWMSGYTLMAIWSGYLFVEKFIPYKMIAGTNGQWVIYYIIKLILFVVIGVFTAPFTCLWTIIRVIKAFR</sequence>
<keyword evidence="1" id="KW-0812">Transmembrane</keyword>
<dbReference type="HOGENOM" id="CLU_1745816_0_0_10"/>
<dbReference type="EMBL" id="AWUW01000146">
    <property type="protein sequence ID" value="ERJ63894.1"/>
    <property type="molecule type" value="Genomic_DNA"/>
</dbReference>
<accession>A0A0E2LMB6</accession>